<keyword evidence="1" id="KW-0812">Transmembrane</keyword>
<proteinExistence type="predicted"/>
<dbReference type="Proteomes" id="UP000428325">
    <property type="component" value="Chromosome"/>
</dbReference>
<sequence length="59" mass="6348">MEPANLNTTLRISIAAFVVGTLISLMNTPSYLGALVGGVIVLDVLRMIYRLNTWSPQAA</sequence>
<organism evidence="2 3">
    <name type="scientific">Haloplanus rallus</name>
    <dbReference type="NCBI Taxonomy" id="1816183"/>
    <lineage>
        <taxon>Archaea</taxon>
        <taxon>Methanobacteriati</taxon>
        <taxon>Methanobacteriota</taxon>
        <taxon>Stenosarchaea group</taxon>
        <taxon>Halobacteria</taxon>
        <taxon>Halobacteriales</taxon>
        <taxon>Haloferacaceae</taxon>
        <taxon>Haloplanus</taxon>
    </lineage>
</organism>
<keyword evidence="1" id="KW-0472">Membrane</keyword>
<keyword evidence="3" id="KW-1185">Reference proteome</keyword>
<evidence type="ECO:0000313" key="3">
    <source>
        <dbReference type="Proteomes" id="UP000428325"/>
    </source>
</evidence>
<accession>A0A6B9F0N4</accession>
<keyword evidence="1" id="KW-1133">Transmembrane helix</keyword>
<evidence type="ECO:0000256" key="1">
    <source>
        <dbReference type="SAM" id="Phobius"/>
    </source>
</evidence>
<protein>
    <submittedName>
        <fullName evidence="2">Uncharacterized protein</fullName>
    </submittedName>
</protein>
<gene>
    <name evidence="2" type="ORF">EI982_02585</name>
</gene>
<reference evidence="2 3" key="1">
    <citation type="submission" date="2018-12" db="EMBL/GenBank/DDBJ databases">
        <title>Complete genome sequence of Haloplanus rallus MBLA0036.</title>
        <authorList>
            <person name="Nam Y.-d."/>
            <person name="Kang J."/>
            <person name="Chung W.-H."/>
            <person name="Park Y.S."/>
        </authorList>
    </citation>
    <scope>NUCLEOTIDE SEQUENCE [LARGE SCALE GENOMIC DNA]</scope>
    <source>
        <strain evidence="2 3">MBLA0036</strain>
    </source>
</reference>
<dbReference type="EMBL" id="CP034345">
    <property type="protein sequence ID" value="QGX93755.1"/>
    <property type="molecule type" value="Genomic_DNA"/>
</dbReference>
<dbReference type="KEGG" id="hra:EI982_02585"/>
<name>A0A6B9F0N4_9EURY</name>
<feature type="transmembrane region" description="Helical" evidence="1">
    <location>
        <begin position="12"/>
        <end position="45"/>
    </location>
</feature>
<evidence type="ECO:0000313" key="2">
    <source>
        <dbReference type="EMBL" id="QGX93755.1"/>
    </source>
</evidence>
<dbReference type="AlphaFoldDB" id="A0A6B9F0N4"/>